<evidence type="ECO:0000313" key="2">
    <source>
        <dbReference type="Proteomes" id="UP000005990"/>
    </source>
</evidence>
<dbReference type="InterPro" id="IPR011697">
    <property type="entry name" value="Peptidase_C26"/>
</dbReference>
<dbReference type="AlphaFoldDB" id="E4KNZ3"/>
<dbReference type="PROSITE" id="PS51273">
    <property type="entry name" value="GATASE_TYPE_1"/>
    <property type="match status" value="1"/>
</dbReference>
<accession>E4KNZ3</accession>
<dbReference type="PANTHER" id="PTHR43235:SF1">
    <property type="entry name" value="GLUTAMINE AMIDOTRANSFERASE PB2B2.05-RELATED"/>
    <property type="match status" value="1"/>
</dbReference>
<dbReference type="GO" id="GO:0006598">
    <property type="term" value="P:polyamine catabolic process"/>
    <property type="evidence" value="ECO:0007669"/>
    <property type="project" value="TreeGrafter"/>
</dbReference>
<sequence length="241" mass="26762">MKAKIGITGNIITYKRPEEVAAFDANYTPREFSQAVELAGGIPYIIPIMDESLAEEIMSSLDGLILTGGQDVSPLLYNQEPHQAIQETSPQRDTFELALINAAIHQGKAILGICRGLQLLNVRYGGTLYQDLSEDKTAYLQHNQQSLPQFPTHRIQIKDQSSLSPIFGKEITVNSFHHQAIDQLGQGLTVIAQSLDQVIEAVEAPADNVIAVQWHPELTHIHDQHSINLFRNLVERALPKD</sequence>
<dbReference type="Pfam" id="PF07722">
    <property type="entry name" value="Peptidase_C26"/>
    <property type="match status" value="1"/>
</dbReference>
<proteinExistence type="predicted"/>
<dbReference type="EMBL" id="AENN01000015">
    <property type="protein sequence ID" value="EFR31062.1"/>
    <property type="molecule type" value="Genomic_DNA"/>
</dbReference>
<dbReference type="RefSeq" id="WP_006418265.1">
    <property type="nucleotide sequence ID" value="NZ_AENN01000015.1"/>
</dbReference>
<dbReference type="InterPro" id="IPR044668">
    <property type="entry name" value="PuuD-like"/>
</dbReference>
<dbReference type="Gene3D" id="3.40.50.880">
    <property type="match status" value="1"/>
</dbReference>
<dbReference type="CDD" id="cd01745">
    <property type="entry name" value="GATase1_2"/>
    <property type="match status" value="1"/>
</dbReference>
<dbReference type="STRING" id="908337.HMPREF9257_1275"/>
<name>E4KNZ3_9LACT</name>
<protein>
    <submittedName>
        <fullName evidence="1">Peptidase C26</fullName>
    </submittedName>
</protein>
<dbReference type="OrthoDB" id="9813383at2"/>
<gene>
    <name evidence="1" type="ORF">HMPREF9257_1275</name>
</gene>
<organism evidence="1 2">
    <name type="scientific">Eremococcus coleocola ACS-139-V-Col8</name>
    <dbReference type="NCBI Taxonomy" id="908337"/>
    <lineage>
        <taxon>Bacteria</taxon>
        <taxon>Bacillati</taxon>
        <taxon>Bacillota</taxon>
        <taxon>Bacilli</taxon>
        <taxon>Lactobacillales</taxon>
        <taxon>Aerococcaceae</taxon>
        <taxon>Eremococcus</taxon>
    </lineage>
</organism>
<dbReference type="FunFam" id="3.40.50.880:FF:000030">
    <property type="entry name" value="Gamma-glutamyl-gamma-aminobutyrate hydrolase PuuD"/>
    <property type="match status" value="1"/>
</dbReference>
<dbReference type="GO" id="GO:0005829">
    <property type="term" value="C:cytosol"/>
    <property type="evidence" value="ECO:0007669"/>
    <property type="project" value="TreeGrafter"/>
</dbReference>
<dbReference type="eggNOG" id="COG2071">
    <property type="taxonomic scope" value="Bacteria"/>
</dbReference>
<evidence type="ECO:0000313" key="1">
    <source>
        <dbReference type="EMBL" id="EFR31062.1"/>
    </source>
</evidence>
<dbReference type="PANTHER" id="PTHR43235">
    <property type="entry name" value="GLUTAMINE AMIDOTRANSFERASE PB2B2.05-RELATED"/>
    <property type="match status" value="1"/>
</dbReference>
<comment type="caution">
    <text evidence="1">The sequence shown here is derived from an EMBL/GenBank/DDBJ whole genome shotgun (WGS) entry which is preliminary data.</text>
</comment>
<reference evidence="1 2" key="1">
    <citation type="submission" date="2010-10" db="EMBL/GenBank/DDBJ databases">
        <authorList>
            <person name="Durkin A.S."/>
            <person name="Madupu R."/>
            <person name="Torralba M."/>
            <person name="Gillis M."/>
            <person name="Methe B."/>
            <person name="Sutton G."/>
            <person name="Nelson K.E."/>
        </authorList>
    </citation>
    <scope>NUCLEOTIDE SEQUENCE [LARGE SCALE GENOMIC DNA]</scope>
    <source>
        <strain evidence="1 2">ACS-139-V-Col8</strain>
    </source>
</reference>
<dbReference type="Proteomes" id="UP000005990">
    <property type="component" value="Unassembled WGS sequence"/>
</dbReference>
<keyword evidence="2" id="KW-1185">Reference proteome</keyword>
<dbReference type="GO" id="GO:0033969">
    <property type="term" value="F:gamma-glutamyl-gamma-aminobutyrate hydrolase activity"/>
    <property type="evidence" value="ECO:0007669"/>
    <property type="project" value="TreeGrafter"/>
</dbReference>
<dbReference type="InterPro" id="IPR029062">
    <property type="entry name" value="Class_I_gatase-like"/>
</dbReference>
<dbReference type="SUPFAM" id="SSF52317">
    <property type="entry name" value="Class I glutamine amidotransferase-like"/>
    <property type="match status" value="1"/>
</dbReference>